<gene>
    <name evidence="2" type="ORF">POCTA_138.1.T1380004</name>
</gene>
<reference evidence="2" key="1">
    <citation type="submission" date="2021-01" db="EMBL/GenBank/DDBJ databases">
        <authorList>
            <consortium name="Genoscope - CEA"/>
            <person name="William W."/>
        </authorList>
    </citation>
    <scope>NUCLEOTIDE SEQUENCE</scope>
</reference>
<dbReference type="AlphaFoldDB" id="A0A8S1XYA3"/>
<dbReference type="Proteomes" id="UP000683925">
    <property type="component" value="Unassembled WGS sequence"/>
</dbReference>
<sequence length="253" mass="29518">MKIQHFPLDFGNFQIHQYRCDTTCKNSEMASTAGAWMFSQAPTAAIRITLQVPGMQRQDNKKPNQMVILVMSANFSPDGSILAQGSSDKSIRLWDVKIAQEIITHIIFIKIFQKNLNLQQFQIKFLQKVLLRILPFLKFPRKKGKRKKGVEHLATLRSLIQHSLQFCGECLKQYKNIRFYRTQVYHKKFRKVLLILLPVNLFARAERLEPYPSTKSDRLKSQDRTNTICCYQDERISFSLITRVILEMFSGKS</sequence>
<comment type="caution">
    <text evidence="2">The sequence shown here is derived from an EMBL/GenBank/DDBJ whole genome shotgun (WGS) entry which is preliminary data.</text>
</comment>
<name>A0A8S1XYA3_PAROT</name>
<feature type="repeat" description="WD" evidence="1">
    <location>
        <begin position="70"/>
        <end position="104"/>
    </location>
</feature>
<evidence type="ECO:0000256" key="1">
    <source>
        <dbReference type="PROSITE-ProRule" id="PRU00221"/>
    </source>
</evidence>
<proteinExistence type="predicted"/>
<dbReference type="PROSITE" id="PS50294">
    <property type="entry name" value="WD_REPEATS_REGION"/>
    <property type="match status" value="1"/>
</dbReference>
<dbReference type="OrthoDB" id="10267436at2759"/>
<dbReference type="EMBL" id="CAJJDP010000139">
    <property type="protein sequence ID" value="CAD8206390.1"/>
    <property type="molecule type" value="Genomic_DNA"/>
</dbReference>
<keyword evidence="1" id="KW-0853">WD repeat</keyword>
<dbReference type="PROSITE" id="PS50082">
    <property type="entry name" value="WD_REPEATS_2"/>
    <property type="match status" value="1"/>
</dbReference>
<protein>
    <submittedName>
        <fullName evidence="2">Uncharacterized protein</fullName>
    </submittedName>
</protein>
<organism evidence="2 3">
    <name type="scientific">Paramecium octaurelia</name>
    <dbReference type="NCBI Taxonomy" id="43137"/>
    <lineage>
        <taxon>Eukaryota</taxon>
        <taxon>Sar</taxon>
        <taxon>Alveolata</taxon>
        <taxon>Ciliophora</taxon>
        <taxon>Intramacronucleata</taxon>
        <taxon>Oligohymenophorea</taxon>
        <taxon>Peniculida</taxon>
        <taxon>Parameciidae</taxon>
        <taxon>Paramecium</taxon>
    </lineage>
</organism>
<accession>A0A8S1XYA3</accession>
<keyword evidence="3" id="KW-1185">Reference proteome</keyword>
<dbReference type="InterPro" id="IPR001680">
    <property type="entry name" value="WD40_rpt"/>
</dbReference>
<evidence type="ECO:0000313" key="3">
    <source>
        <dbReference type="Proteomes" id="UP000683925"/>
    </source>
</evidence>
<evidence type="ECO:0000313" key="2">
    <source>
        <dbReference type="EMBL" id="CAD8206390.1"/>
    </source>
</evidence>